<reference evidence="3" key="1">
    <citation type="submission" date="2022-10" db="EMBL/GenBank/DDBJ databases">
        <authorList>
            <person name="Chen Y."/>
            <person name="Dougan E. K."/>
            <person name="Chan C."/>
            <person name="Rhodes N."/>
            <person name="Thang M."/>
        </authorList>
    </citation>
    <scope>NUCLEOTIDE SEQUENCE</scope>
</reference>
<dbReference type="EMBL" id="CAMXCT020006673">
    <property type="protein sequence ID" value="CAL1171451.1"/>
    <property type="molecule type" value="Genomic_DNA"/>
</dbReference>
<dbReference type="InterPro" id="IPR042201">
    <property type="entry name" value="FH2_Formin_sf"/>
</dbReference>
<dbReference type="SUPFAM" id="SSF101447">
    <property type="entry name" value="Formin homology 2 domain (FH2 domain)"/>
    <property type="match status" value="1"/>
</dbReference>
<dbReference type="Gene3D" id="1.20.58.2220">
    <property type="entry name" value="Formin, FH2 domain"/>
    <property type="match status" value="1"/>
</dbReference>
<feature type="compositionally biased region" description="Polar residues" evidence="1">
    <location>
        <begin position="312"/>
        <end position="321"/>
    </location>
</feature>
<feature type="region of interest" description="Disordered" evidence="1">
    <location>
        <begin position="1043"/>
        <end position="1084"/>
    </location>
</feature>
<evidence type="ECO:0000256" key="1">
    <source>
        <dbReference type="SAM" id="MobiDB-lite"/>
    </source>
</evidence>
<evidence type="ECO:0000313" key="3">
    <source>
        <dbReference type="EMBL" id="CAI4018076.1"/>
    </source>
</evidence>
<dbReference type="Pfam" id="PF02181">
    <property type="entry name" value="FH2"/>
    <property type="match status" value="1"/>
</dbReference>
<feature type="compositionally biased region" description="Basic residues" evidence="1">
    <location>
        <begin position="574"/>
        <end position="584"/>
    </location>
</feature>
<accession>A0A9P1GNE7</accession>
<feature type="region of interest" description="Disordered" evidence="1">
    <location>
        <begin position="252"/>
        <end position="459"/>
    </location>
</feature>
<feature type="compositionally biased region" description="Polar residues" evidence="1">
    <location>
        <begin position="1119"/>
        <end position="1139"/>
    </location>
</feature>
<feature type="compositionally biased region" description="Low complexity" evidence="1">
    <location>
        <begin position="437"/>
        <end position="450"/>
    </location>
</feature>
<evidence type="ECO:0000313" key="5">
    <source>
        <dbReference type="Proteomes" id="UP001152797"/>
    </source>
</evidence>
<feature type="compositionally biased region" description="Polar residues" evidence="1">
    <location>
        <begin position="280"/>
        <end position="292"/>
    </location>
</feature>
<feature type="compositionally biased region" description="Low complexity" evidence="1">
    <location>
        <begin position="345"/>
        <end position="387"/>
    </location>
</feature>
<keyword evidence="5" id="KW-1185">Reference proteome</keyword>
<organism evidence="3">
    <name type="scientific">Cladocopium goreaui</name>
    <dbReference type="NCBI Taxonomy" id="2562237"/>
    <lineage>
        <taxon>Eukaryota</taxon>
        <taxon>Sar</taxon>
        <taxon>Alveolata</taxon>
        <taxon>Dinophyceae</taxon>
        <taxon>Suessiales</taxon>
        <taxon>Symbiodiniaceae</taxon>
        <taxon>Cladocopium</taxon>
    </lineage>
</organism>
<feature type="region of interest" description="Disordered" evidence="1">
    <location>
        <begin position="502"/>
        <end position="644"/>
    </location>
</feature>
<dbReference type="GO" id="GO:0051015">
    <property type="term" value="F:actin filament binding"/>
    <property type="evidence" value="ECO:0007669"/>
    <property type="project" value="TreeGrafter"/>
</dbReference>
<dbReference type="AlphaFoldDB" id="A0A9P1GNE7"/>
<sequence>MARSKSEKVIRLRREEMEEMEEMEGMEDRLHREDNSDCCHFSSAKEASVQNQSEKVNARSSWVEGFRSLNDTKDASALPTSKAQRELFPVQGVRRAEPGADVLSDGFDLAFDTLREGEPERRYRRSNLGNTYSFEDRDRSTVNVNADERSQVGTQRSQEILGDQLGNEIREPPASRCFPGSLSDLSAIPAGTTIPTDTIHSNFGQWMATTAAAIAATAATATSPDSFGTSWEGLPARDADVPIEGWMQSLEDPGQLHSDRIGWSYSPHRSDEKHAHSTKKSPSPKQTVSKTGVANVGSAGKGSAVERVAMNLSAQPPQQRAKTSRIPRSPVTSSRNPRSPKSPGTTSASSVKSAKTGPASSSTPTTPMPTQLTTTTTSTRQRPTSSPKLGRELGLGGRNARITYNSPAGSPQAGSPQDGREAREANEKHDASEVNKADGANGADGAHGAGSQISSGPGRVGHVGHVGYVGHGEQSCDGSSASLEDCADCVEIALLDGSEREQADLTKKKARNPGAKAMHAGASNTESSSGDEDTSQTSCAKPGKSGKKSPANRPGENVSDDEGAMSSLSIKPGKGGRGKGKGPHSKGSTQPGETTETAETAETSPEKAKGKGKLPPPAAPSSLRQKGEGKKGKAKGKTEGKEEEVKVLMRKPEVIPGVQVKRLFWNPIHLRANHGSYTMWDAIDGEGYPIDLQELEWLFSEAGKSPRGKTEPDRGEAGKRVIRVLDEQRRRQVCIMLARLPGSGQDVLTWITEINSARLGKDEVELLLHNSPSPEEAQLLRRAQEENVIDENNIWDTAEDFLLSLIAIPRFQLRLKIWDFVNSFEEKFEHVASDVNGISKGCDCLLTSMRMRHLLGVALHAGNFLNGGTPRGRADGFAMDALLQLRTVKATQAADQTLVHFITTQMEKRYLGEMAGIFADGEEAHWIRLAARRRIEDAAQECNALLGQATHMLKTIRLVLEDDPDFEGDSSGKEVLVHFMEQLAMCIADLEGLQGQQGRVGLQYESLLVWLHIDADRKKPSDELFGIWNAFLQDVQAARKSIQEKEQAAQRKRPIRRLRRIRTSPVIPPLEEESGSRSSTATRSVPVLRLHNVLSATPSLEESDASAASSNERPDCPNEDSSSTTSDGDPVSSRMTNGVQEEETKAANAETGAEQSVEVSQMQMVKEVLEEYKSRPAANVLQISAKLGPNP</sequence>
<dbReference type="GO" id="GO:0030866">
    <property type="term" value="P:cortical actin cytoskeleton organization"/>
    <property type="evidence" value="ECO:0007669"/>
    <property type="project" value="TreeGrafter"/>
</dbReference>
<reference evidence="4 5" key="2">
    <citation type="submission" date="2024-05" db="EMBL/GenBank/DDBJ databases">
        <authorList>
            <person name="Chen Y."/>
            <person name="Shah S."/>
            <person name="Dougan E. K."/>
            <person name="Thang M."/>
            <person name="Chan C."/>
        </authorList>
    </citation>
    <scope>NUCLEOTIDE SEQUENCE [LARGE SCALE GENOMIC DNA]</scope>
</reference>
<feature type="compositionally biased region" description="Polar residues" evidence="1">
    <location>
        <begin position="330"/>
        <end position="344"/>
    </location>
</feature>
<feature type="compositionally biased region" description="Basic and acidic residues" evidence="1">
    <location>
        <begin position="625"/>
        <end position="644"/>
    </location>
</feature>
<feature type="compositionally biased region" description="Polar residues" evidence="1">
    <location>
        <begin position="402"/>
        <end position="415"/>
    </location>
</feature>
<dbReference type="PANTHER" id="PTHR45920:SF7">
    <property type="entry name" value="FORMIN-G"/>
    <property type="match status" value="1"/>
</dbReference>
<dbReference type="EMBL" id="CAMXCT030006673">
    <property type="protein sequence ID" value="CAL4805388.1"/>
    <property type="molecule type" value="Genomic_DNA"/>
</dbReference>
<feature type="compositionally biased region" description="Basic and acidic residues" evidence="1">
    <location>
        <begin position="418"/>
        <end position="436"/>
    </location>
</feature>
<evidence type="ECO:0000259" key="2">
    <source>
        <dbReference type="PROSITE" id="PS51444"/>
    </source>
</evidence>
<dbReference type="OrthoDB" id="448608at2759"/>
<dbReference type="PANTHER" id="PTHR45920">
    <property type="entry name" value="FORMIN HOMOLOGY 2 DOMAIN CONTAINING, ISOFORM I"/>
    <property type="match status" value="1"/>
</dbReference>
<evidence type="ECO:0000313" key="4">
    <source>
        <dbReference type="EMBL" id="CAL4805388.1"/>
    </source>
</evidence>
<feature type="domain" description="FH2" evidence="2">
    <location>
        <begin position="650"/>
        <end position="1061"/>
    </location>
</feature>
<comment type="caution">
    <text evidence="3">The sequence shown here is derived from an EMBL/GenBank/DDBJ whole genome shotgun (WGS) entry which is preliminary data.</text>
</comment>
<dbReference type="PROSITE" id="PS51444">
    <property type="entry name" value="FH2"/>
    <property type="match status" value="1"/>
</dbReference>
<gene>
    <name evidence="3" type="ORF">C1SCF055_LOCUS42673</name>
</gene>
<feature type="compositionally biased region" description="Basic residues" evidence="1">
    <location>
        <begin position="1050"/>
        <end position="1062"/>
    </location>
</feature>
<feature type="region of interest" description="Disordered" evidence="1">
    <location>
        <begin position="1096"/>
        <end position="1160"/>
    </location>
</feature>
<name>A0A9P1GNE7_9DINO</name>
<dbReference type="GO" id="GO:0005856">
    <property type="term" value="C:cytoskeleton"/>
    <property type="evidence" value="ECO:0007669"/>
    <property type="project" value="TreeGrafter"/>
</dbReference>
<dbReference type="GO" id="GO:0005737">
    <property type="term" value="C:cytoplasm"/>
    <property type="evidence" value="ECO:0007669"/>
    <property type="project" value="TreeGrafter"/>
</dbReference>
<dbReference type="InterPro" id="IPR015425">
    <property type="entry name" value="FH2_Formin"/>
</dbReference>
<proteinExistence type="predicted"/>
<dbReference type="EMBL" id="CAMXCT010006673">
    <property type="protein sequence ID" value="CAI4018076.1"/>
    <property type="molecule type" value="Genomic_DNA"/>
</dbReference>
<feature type="compositionally biased region" description="Low complexity" evidence="1">
    <location>
        <begin position="585"/>
        <end position="603"/>
    </location>
</feature>
<dbReference type="SMART" id="SM00498">
    <property type="entry name" value="FH2"/>
    <property type="match status" value="1"/>
</dbReference>
<dbReference type="Proteomes" id="UP001152797">
    <property type="component" value="Unassembled WGS sequence"/>
</dbReference>
<protein>
    <submittedName>
        <fullName evidence="4">Formin-like protein 20 (AtFH20)</fullName>
    </submittedName>
</protein>